<comment type="similarity">
    <text evidence="1">Belongs to the SOSS-C family.</text>
</comment>
<dbReference type="GO" id="GO:0070876">
    <property type="term" value="C:SOSS complex"/>
    <property type="evidence" value="ECO:0007669"/>
    <property type="project" value="InterPro"/>
</dbReference>
<accession>A0A1X7UIM5</accession>
<dbReference type="Pfam" id="PF15925">
    <property type="entry name" value="SOSSC"/>
    <property type="match status" value="1"/>
</dbReference>
<dbReference type="PANTHER" id="PTHR31526">
    <property type="entry name" value="SOSS COMPLEX SUBUNIT C"/>
    <property type="match status" value="1"/>
</dbReference>
<evidence type="ECO:0000256" key="1">
    <source>
        <dbReference type="ARBA" id="ARBA00007829"/>
    </source>
</evidence>
<dbReference type="GO" id="GO:0006281">
    <property type="term" value="P:DNA repair"/>
    <property type="evidence" value="ECO:0007669"/>
    <property type="project" value="InterPro"/>
</dbReference>
<dbReference type="InterPro" id="IPR031821">
    <property type="entry name" value="SOSSC"/>
</dbReference>
<sequence length="118" mass="13176">GEEADFIGVVKIKMAADAQNRRSILQGLQQTRSRLQKLQEDRSPSPIMKSNLPVPPQPSQPRLTPPLPQDCSKQQKFALQQAMSQSHGYYVSEPSPYGNYLIPVLPRFDSDGKLVPMS</sequence>
<feature type="region of interest" description="Disordered" evidence="2">
    <location>
        <begin position="34"/>
        <end position="78"/>
    </location>
</feature>
<dbReference type="EnsemblMetazoa" id="Aqu2.1.27510_001">
    <property type="protein sequence ID" value="Aqu2.1.27510_001"/>
    <property type="gene ID" value="Aqu2.1.27510"/>
</dbReference>
<feature type="compositionally biased region" description="Pro residues" evidence="2">
    <location>
        <begin position="53"/>
        <end position="68"/>
    </location>
</feature>
<protein>
    <submittedName>
        <fullName evidence="3">Uncharacterized protein</fullName>
    </submittedName>
</protein>
<dbReference type="InParanoid" id="A0A1X7UIM5"/>
<dbReference type="OrthoDB" id="419617at2759"/>
<evidence type="ECO:0000313" key="3">
    <source>
        <dbReference type="EnsemblMetazoa" id="Aqu2.1.27510_001"/>
    </source>
</evidence>
<name>A0A1X7UIM5_AMPQE</name>
<reference evidence="3" key="1">
    <citation type="submission" date="2017-05" db="UniProtKB">
        <authorList>
            <consortium name="EnsemblMetazoa"/>
        </authorList>
    </citation>
    <scope>IDENTIFICATION</scope>
</reference>
<dbReference type="AlphaFoldDB" id="A0A1X7UIM5"/>
<organism evidence="3">
    <name type="scientific">Amphimedon queenslandica</name>
    <name type="common">Sponge</name>
    <dbReference type="NCBI Taxonomy" id="400682"/>
    <lineage>
        <taxon>Eukaryota</taxon>
        <taxon>Metazoa</taxon>
        <taxon>Porifera</taxon>
        <taxon>Demospongiae</taxon>
        <taxon>Heteroscleromorpha</taxon>
        <taxon>Haplosclerida</taxon>
        <taxon>Niphatidae</taxon>
        <taxon>Amphimedon</taxon>
    </lineage>
</organism>
<proteinExistence type="inferred from homology"/>
<evidence type="ECO:0000256" key="2">
    <source>
        <dbReference type="SAM" id="MobiDB-lite"/>
    </source>
</evidence>
<dbReference type="PANTHER" id="PTHR31526:SF2">
    <property type="entry name" value="SOSS COMPLEX SUBUNIT C"/>
    <property type="match status" value="1"/>
</dbReference>
<dbReference type="GO" id="GO:0005654">
    <property type="term" value="C:nucleoplasm"/>
    <property type="evidence" value="ECO:0007669"/>
    <property type="project" value="TreeGrafter"/>
</dbReference>